<proteinExistence type="predicted"/>
<evidence type="ECO:0000313" key="4">
    <source>
        <dbReference type="EMBL" id="QDU34185.1"/>
    </source>
</evidence>
<feature type="transmembrane region" description="Helical" evidence="2">
    <location>
        <begin position="197"/>
        <end position="224"/>
    </location>
</feature>
<evidence type="ECO:0000256" key="2">
    <source>
        <dbReference type="SAM" id="Phobius"/>
    </source>
</evidence>
<keyword evidence="2" id="KW-0812">Transmembrane</keyword>
<dbReference type="Proteomes" id="UP000317369">
    <property type="component" value="Chromosome"/>
</dbReference>
<feature type="transmembrane region" description="Helical" evidence="2">
    <location>
        <begin position="331"/>
        <end position="347"/>
    </location>
</feature>
<feature type="transmembrane region" description="Helical" evidence="2">
    <location>
        <begin position="236"/>
        <end position="254"/>
    </location>
</feature>
<dbReference type="Pfam" id="PF13231">
    <property type="entry name" value="PMT_2"/>
    <property type="match status" value="1"/>
</dbReference>
<reference evidence="4 5" key="1">
    <citation type="submission" date="2019-02" db="EMBL/GenBank/DDBJ databases">
        <title>Deep-cultivation of Planctomycetes and their phenomic and genomic characterization uncovers novel biology.</title>
        <authorList>
            <person name="Wiegand S."/>
            <person name="Jogler M."/>
            <person name="Boedeker C."/>
            <person name="Pinto D."/>
            <person name="Vollmers J."/>
            <person name="Rivas-Marin E."/>
            <person name="Kohn T."/>
            <person name="Peeters S.H."/>
            <person name="Heuer A."/>
            <person name="Rast P."/>
            <person name="Oberbeckmann S."/>
            <person name="Bunk B."/>
            <person name="Jeske O."/>
            <person name="Meyerdierks A."/>
            <person name="Storesund J.E."/>
            <person name="Kallscheuer N."/>
            <person name="Luecker S."/>
            <person name="Lage O.M."/>
            <person name="Pohl T."/>
            <person name="Merkel B.J."/>
            <person name="Hornburger P."/>
            <person name="Mueller R.-W."/>
            <person name="Bruemmer F."/>
            <person name="Labrenz M."/>
            <person name="Spormann A.M."/>
            <person name="Op den Camp H."/>
            <person name="Overmann J."/>
            <person name="Amann R."/>
            <person name="Jetten M.S.M."/>
            <person name="Mascher T."/>
            <person name="Medema M.H."/>
            <person name="Devos D.P."/>
            <person name="Kaster A.-K."/>
            <person name="Ovreas L."/>
            <person name="Rohde M."/>
            <person name="Galperin M.Y."/>
            <person name="Jogler C."/>
        </authorList>
    </citation>
    <scope>NUCLEOTIDE SEQUENCE [LARGE SCALE GENOMIC DNA]</scope>
    <source>
        <strain evidence="4 5">KS4</strain>
    </source>
</reference>
<sequence>MSTQSTAPPSLDSRIKPTSTTLPSPATDGRINDFLIKIDNYRWLLFSALILLYLTGYTTNWLPGPDSSQHLIYADHLYNNIPHPYSNEIFSPLSPGLAFLINLNKLLFQSSFIATSLFSMLLVAFATLYVSYHFFKIIANRNVAVLLTLMLGCCETFYRYTFQLLPDLPFFFGLITTLYAFECIRIHNRPLPYNLSLLILGLAAMALFKSIAIVVIVALCLSFVFSAIKSKHYRQLFIFIAISFIAFMSLRFIIGGPTTLHTLHIDERIMLDRLTILLPQTLYNALTNNLPRLLTESLTEAVFALDFGTLISPLFSIPILIYLIFLTRIRVFWGILTALFITQWLAVIVADRYILTIIPLIIIAWYLAPIWYEKHVSRKLGTITFTFAIFIFFTPNIVFDIRQIIQNHTTNTIQDYKDGKYTNEYHLSNWLTANTPENAIIIAPYHTFLLIGYLSNRSTYFSLNNLPQTTQPIYFIGSPTEQMLDTLQNQQASLSQSQVFPNSLHNSNLYLVIREPNRQ</sequence>
<evidence type="ECO:0000313" key="5">
    <source>
        <dbReference type="Proteomes" id="UP000317369"/>
    </source>
</evidence>
<keyword evidence="2" id="KW-1133">Transmembrane helix</keyword>
<protein>
    <recommendedName>
        <fullName evidence="3">Glycosyltransferase RgtA/B/C/D-like domain-containing protein</fullName>
    </recommendedName>
</protein>
<feature type="transmembrane region" description="Helical" evidence="2">
    <location>
        <begin position="106"/>
        <end position="130"/>
    </location>
</feature>
<feature type="transmembrane region" description="Helical" evidence="2">
    <location>
        <begin position="379"/>
        <end position="399"/>
    </location>
</feature>
<feature type="transmembrane region" description="Helical" evidence="2">
    <location>
        <begin position="43"/>
        <end position="62"/>
    </location>
</feature>
<organism evidence="4 5">
    <name type="scientific">Poriferisphaera corsica</name>
    <dbReference type="NCBI Taxonomy" id="2528020"/>
    <lineage>
        <taxon>Bacteria</taxon>
        <taxon>Pseudomonadati</taxon>
        <taxon>Planctomycetota</taxon>
        <taxon>Phycisphaerae</taxon>
        <taxon>Phycisphaerales</taxon>
        <taxon>Phycisphaeraceae</taxon>
        <taxon>Poriferisphaera</taxon>
    </lineage>
</organism>
<feature type="transmembrane region" description="Helical" evidence="2">
    <location>
        <begin position="353"/>
        <end position="372"/>
    </location>
</feature>
<feature type="transmembrane region" description="Helical" evidence="2">
    <location>
        <begin position="301"/>
        <end position="324"/>
    </location>
</feature>
<name>A0A517YVC9_9BACT</name>
<feature type="transmembrane region" description="Helical" evidence="2">
    <location>
        <begin position="142"/>
        <end position="160"/>
    </location>
</feature>
<evidence type="ECO:0000256" key="1">
    <source>
        <dbReference type="SAM" id="MobiDB-lite"/>
    </source>
</evidence>
<evidence type="ECO:0000259" key="3">
    <source>
        <dbReference type="Pfam" id="PF13231"/>
    </source>
</evidence>
<gene>
    <name evidence="4" type="ORF">KS4_22470</name>
</gene>
<dbReference type="InterPro" id="IPR038731">
    <property type="entry name" value="RgtA/B/C-like"/>
</dbReference>
<dbReference type="AlphaFoldDB" id="A0A517YVC9"/>
<feature type="domain" description="Glycosyltransferase RgtA/B/C/D-like" evidence="3">
    <location>
        <begin position="95"/>
        <end position="246"/>
    </location>
</feature>
<dbReference type="KEGG" id="pcor:KS4_22470"/>
<feature type="region of interest" description="Disordered" evidence="1">
    <location>
        <begin position="1"/>
        <end position="24"/>
    </location>
</feature>
<accession>A0A517YVC9</accession>
<keyword evidence="2" id="KW-0472">Membrane</keyword>
<dbReference type="EMBL" id="CP036425">
    <property type="protein sequence ID" value="QDU34185.1"/>
    <property type="molecule type" value="Genomic_DNA"/>
</dbReference>
<keyword evidence="5" id="KW-1185">Reference proteome</keyword>